<keyword evidence="2" id="KW-1133">Transmembrane helix</keyword>
<evidence type="ECO:0000256" key="1">
    <source>
        <dbReference type="SAM" id="MobiDB-lite"/>
    </source>
</evidence>
<dbReference type="EMBL" id="JBICBT010000207">
    <property type="protein sequence ID" value="KAL3120632.1"/>
    <property type="molecule type" value="Genomic_DNA"/>
</dbReference>
<dbReference type="Proteomes" id="UP001620626">
    <property type="component" value="Unassembled WGS sequence"/>
</dbReference>
<evidence type="ECO:0000256" key="2">
    <source>
        <dbReference type="SAM" id="Phobius"/>
    </source>
</evidence>
<evidence type="ECO:0000313" key="4">
    <source>
        <dbReference type="Proteomes" id="UP001620626"/>
    </source>
</evidence>
<feature type="compositionally biased region" description="Basic residues" evidence="1">
    <location>
        <begin position="280"/>
        <end position="298"/>
    </location>
</feature>
<comment type="caution">
    <text evidence="3">The sequence shown here is derived from an EMBL/GenBank/DDBJ whole genome shotgun (WGS) entry which is preliminary data.</text>
</comment>
<feature type="region of interest" description="Disordered" evidence="1">
    <location>
        <begin position="248"/>
        <end position="443"/>
    </location>
</feature>
<sequence>MGRCRVRPQLVTLRQNAKQQWAILSDTKELAFKWPADCPLEVRELVGPENFDASNPKYTMPFFWRSDAVPATRSWACVVCAIECCFGLVTLLCNVLHFVLLLLPGGPSGAASAAPPARPSASALVPSTVLSLTLLQLAVFFCFKSLFIIAIFTRSPRLLRVQLMFQYCTCVFLILNASFTLAADFVPVYKFLRDLRKFRHAIYNGKWRYRKRVYFTYCSLMMEQQQKNLARNIRPDKVDSSDEGQHTLLTVTDENGSSSAAERGGGGGAAIVAAPLPLPQRKRKKKQQQTVKKQKRSNKKGEKKLTEEEEEKEKRQREREVPSDSNWSIPSLLTMEQREQREKEGAERKMKAEEEEEEEEEEETASSGIRDEEEEEEETVPLRRIKRDEYNEEAMPATETHPLIGLEENGKSRTKHSEAKTKLAREKKANAETTEGHDQFPSTILPINLTENNWEEEHFGIGGLSEVWDEREGREKWGKEQHKSRETSEGRRNGTHPRRTDAKSAATTEEVLLLINSPSAEDNKMPKSEQRRTKDEERGNKARRTVEIRVDMGQDELEKLMGRASGTTTTIEWERRTNGQK</sequence>
<evidence type="ECO:0000313" key="3">
    <source>
        <dbReference type="EMBL" id="KAL3120632.1"/>
    </source>
</evidence>
<feature type="compositionally biased region" description="Basic and acidic residues" evidence="1">
    <location>
        <begin position="468"/>
        <end position="502"/>
    </location>
</feature>
<feature type="compositionally biased region" description="Basic and acidic residues" evidence="1">
    <location>
        <begin position="572"/>
        <end position="581"/>
    </location>
</feature>
<keyword evidence="4" id="KW-1185">Reference proteome</keyword>
<feature type="transmembrane region" description="Helical" evidence="2">
    <location>
        <begin position="75"/>
        <end position="103"/>
    </location>
</feature>
<feature type="compositionally biased region" description="Basic and acidic residues" evidence="1">
    <location>
        <begin position="521"/>
        <end position="561"/>
    </location>
</feature>
<keyword evidence="2" id="KW-0812">Transmembrane</keyword>
<feature type="compositionally biased region" description="Basic and acidic residues" evidence="1">
    <location>
        <begin position="408"/>
        <end position="438"/>
    </location>
</feature>
<feature type="compositionally biased region" description="Basic and acidic residues" evidence="1">
    <location>
        <begin position="336"/>
        <end position="352"/>
    </location>
</feature>
<name>A0ABD2LZG0_9BILA</name>
<organism evidence="3 4">
    <name type="scientific">Heterodera trifolii</name>
    <dbReference type="NCBI Taxonomy" id="157864"/>
    <lineage>
        <taxon>Eukaryota</taxon>
        <taxon>Metazoa</taxon>
        <taxon>Ecdysozoa</taxon>
        <taxon>Nematoda</taxon>
        <taxon>Chromadorea</taxon>
        <taxon>Rhabditida</taxon>
        <taxon>Tylenchina</taxon>
        <taxon>Tylenchomorpha</taxon>
        <taxon>Tylenchoidea</taxon>
        <taxon>Heteroderidae</taxon>
        <taxon>Heteroderinae</taxon>
        <taxon>Heterodera</taxon>
    </lineage>
</organism>
<feature type="transmembrane region" description="Helical" evidence="2">
    <location>
        <begin position="123"/>
        <end position="152"/>
    </location>
</feature>
<dbReference type="AlphaFoldDB" id="A0ABD2LZG0"/>
<gene>
    <name evidence="3" type="ORF">niasHT_007924</name>
</gene>
<accession>A0ABD2LZG0</accession>
<keyword evidence="2" id="KW-0472">Membrane</keyword>
<reference evidence="3 4" key="1">
    <citation type="submission" date="2024-10" db="EMBL/GenBank/DDBJ databases">
        <authorList>
            <person name="Kim D."/>
        </authorList>
    </citation>
    <scope>NUCLEOTIDE SEQUENCE [LARGE SCALE GENOMIC DNA]</scope>
    <source>
        <strain evidence="3">BH-2024</strain>
    </source>
</reference>
<feature type="compositionally biased region" description="Basic and acidic residues" evidence="1">
    <location>
        <begin position="299"/>
        <end position="322"/>
    </location>
</feature>
<proteinExistence type="predicted"/>
<protein>
    <submittedName>
        <fullName evidence="3">Uncharacterized protein</fullName>
    </submittedName>
</protein>
<feature type="transmembrane region" description="Helical" evidence="2">
    <location>
        <begin position="164"/>
        <end position="189"/>
    </location>
</feature>
<feature type="region of interest" description="Disordered" evidence="1">
    <location>
        <begin position="465"/>
        <end position="581"/>
    </location>
</feature>
<feature type="compositionally biased region" description="Acidic residues" evidence="1">
    <location>
        <begin position="353"/>
        <end position="364"/>
    </location>
</feature>